<dbReference type="Proteomes" id="UP000018888">
    <property type="component" value="Unassembled WGS sequence"/>
</dbReference>
<accession>A0A2H5U672</accession>
<organism evidence="6 7">
    <name type="scientific">Rhizophagus irregularis (strain DAOM 181602 / DAOM 197198 / MUCL 43194)</name>
    <name type="common">Arbuscular mycorrhizal fungus</name>
    <name type="synonym">Glomus intraradices</name>
    <dbReference type="NCBI Taxonomy" id="747089"/>
    <lineage>
        <taxon>Eukaryota</taxon>
        <taxon>Fungi</taxon>
        <taxon>Fungi incertae sedis</taxon>
        <taxon>Mucoromycota</taxon>
        <taxon>Glomeromycotina</taxon>
        <taxon>Glomeromycetes</taxon>
        <taxon>Glomerales</taxon>
        <taxon>Glomeraceae</taxon>
        <taxon>Rhizophagus</taxon>
    </lineage>
</organism>
<keyword evidence="7" id="KW-1185">Reference proteome</keyword>
<dbReference type="GO" id="GO:0006285">
    <property type="term" value="P:base-excision repair, AP site formation"/>
    <property type="evidence" value="ECO:0007669"/>
    <property type="project" value="InterPro"/>
</dbReference>
<protein>
    <submittedName>
        <fullName evidence="6">Uracil-DNA glycosylase-like protein</fullName>
    </submittedName>
</protein>
<evidence type="ECO:0000256" key="4">
    <source>
        <dbReference type="SAM" id="MobiDB-lite"/>
    </source>
</evidence>
<evidence type="ECO:0000313" key="7">
    <source>
        <dbReference type="Proteomes" id="UP000018888"/>
    </source>
</evidence>
<evidence type="ECO:0000256" key="1">
    <source>
        <dbReference type="ARBA" id="ARBA00022763"/>
    </source>
</evidence>
<keyword evidence="2" id="KW-0378">Hydrolase</keyword>
<keyword evidence="1" id="KW-0227">DNA damage</keyword>
<proteinExistence type="predicted"/>
<dbReference type="GO" id="GO:0004844">
    <property type="term" value="F:uracil DNA N-glycosylase activity"/>
    <property type="evidence" value="ECO:0007669"/>
    <property type="project" value="TreeGrafter"/>
</dbReference>
<gene>
    <name evidence="6" type="ORF">GLOIN_2v1590360</name>
</gene>
<name>A0A2H5U672_RHIID</name>
<reference evidence="6 7" key="2">
    <citation type="journal article" date="2018" name="New Phytol.">
        <title>High intraspecific genome diversity in the model arbuscular mycorrhizal symbiont Rhizophagus irregularis.</title>
        <authorList>
            <person name="Chen E.C.H."/>
            <person name="Morin E."/>
            <person name="Beaudet D."/>
            <person name="Noel J."/>
            <person name="Yildirir G."/>
            <person name="Ndikumana S."/>
            <person name="Charron P."/>
            <person name="St-Onge C."/>
            <person name="Giorgi J."/>
            <person name="Kruger M."/>
            <person name="Marton T."/>
            <person name="Ropars J."/>
            <person name="Grigoriev I.V."/>
            <person name="Hainaut M."/>
            <person name="Henrissat B."/>
            <person name="Roux C."/>
            <person name="Martin F."/>
            <person name="Corradi N."/>
        </authorList>
    </citation>
    <scope>NUCLEOTIDE SEQUENCE [LARGE SCALE GENOMIC DNA]</scope>
    <source>
        <strain evidence="6 7">DAOM 197198</strain>
    </source>
</reference>
<feature type="region of interest" description="Disordered" evidence="4">
    <location>
        <begin position="283"/>
        <end position="317"/>
    </location>
</feature>
<dbReference type="VEuPathDB" id="FungiDB:RhiirFUN_015736"/>
<reference evidence="6 7" key="1">
    <citation type="journal article" date="2013" name="Proc. Natl. Acad. Sci. U.S.A.">
        <title>Genome of an arbuscular mycorrhizal fungus provides insight into the oldest plant symbiosis.</title>
        <authorList>
            <person name="Tisserant E."/>
            <person name="Malbreil M."/>
            <person name="Kuo A."/>
            <person name="Kohler A."/>
            <person name="Symeonidi A."/>
            <person name="Balestrini R."/>
            <person name="Charron P."/>
            <person name="Duensing N."/>
            <person name="Frei Dit Frey N."/>
            <person name="Gianinazzi-Pearson V."/>
            <person name="Gilbert L.B."/>
            <person name="Handa Y."/>
            <person name="Herr J.R."/>
            <person name="Hijri M."/>
            <person name="Koul R."/>
            <person name="Kawaguchi M."/>
            <person name="Krajinski F."/>
            <person name="Lammers P.J."/>
            <person name="Masclaux F.G."/>
            <person name="Murat C."/>
            <person name="Morin E."/>
            <person name="Ndikumana S."/>
            <person name="Pagni M."/>
            <person name="Petitpierre D."/>
            <person name="Requena N."/>
            <person name="Rosikiewicz P."/>
            <person name="Riley R."/>
            <person name="Saito K."/>
            <person name="San Clemente H."/>
            <person name="Shapiro H."/>
            <person name="van Tuinen D."/>
            <person name="Becard G."/>
            <person name="Bonfante P."/>
            <person name="Paszkowski U."/>
            <person name="Shachar-Hill Y.Y."/>
            <person name="Tuskan G.A."/>
            <person name="Young P.W."/>
            <person name="Sanders I.R."/>
            <person name="Henrissat B."/>
            <person name="Rensing S.A."/>
            <person name="Grigoriev I.V."/>
            <person name="Corradi N."/>
            <person name="Roux C."/>
            <person name="Martin F."/>
        </authorList>
    </citation>
    <scope>NUCLEOTIDE SEQUENCE [LARGE SCALE GENOMIC DNA]</scope>
    <source>
        <strain evidence="6 7">DAOM 197198</strain>
    </source>
</reference>
<evidence type="ECO:0000313" key="6">
    <source>
        <dbReference type="EMBL" id="POG73061.1"/>
    </source>
</evidence>
<dbReference type="InterPro" id="IPR005122">
    <property type="entry name" value="Uracil-DNA_glycosylase-like"/>
</dbReference>
<dbReference type="InterPro" id="IPR015637">
    <property type="entry name" value="MUG/TDG"/>
</dbReference>
<feature type="compositionally biased region" description="Acidic residues" evidence="4">
    <location>
        <begin position="283"/>
        <end position="293"/>
    </location>
</feature>
<dbReference type="InterPro" id="IPR036895">
    <property type="entry name" value="Uracil-DNA_glycosylase-like_sf"/>
</dbReference>
<dbReference type="EMBL" id="AUPC02000088">
    <property type="protein sequence ID" value="POG73061.1"/>
    <property type="molecule type" value="Genomic_DNA"/>
</dbReference>
<keyword evidence="3" id="KW-0234">DNA repair</keyword>
<dbReference type="AlphaFoldDB" id="A0A2H5U672"/>
<sequence length="317" mass="37421">MFVTRTMKTYKSSLNKFSQSKPTQHLASKKMEDHTCDQEVSTNKSRLSSELPVPDIIDYNLNVLFVGLFSGKKSIKERHHYSSSNNHFYYALYESGMTNGDHLTYLDDQRLARDYKIGIVTLASRPEHRSKTKLSFEEIKQEFPNLLEKVEKYRPKVLCFNGRAVFQAFAVFQNARISSSTKRKKIVSEDWSQQPNFSIRWNDRTGYTKVFYVMSTSGRVFQHKRQNKTKYFKKLKELIDEDSNEESIKYIKREERHVIDTRIRGEGIDLINACFKEEFNNEQDDYEENDVEDTSPNKKCRLEQDYSPPKSFVAKRW</sequence>
<evidence type="ECO:0000256" key="3">
    <source>
        <dbReference type="ARBA" id="ARBA00023204"/>
    </source>
</evidence>
<evidence type="ECO:0000259" key="5">
    <source>
        <dbReference type="Pfam" id="PF03167"/>
    </source>
</evidence>
<dbReference type="PANTHER" id="PTHR12159">
    <property type="entry name" value="G/T AND G/U MISMATCH-SPECIFIC DNA GLYCOSYLASE"/>
    <property type="match status" value="1"/>
</dbReference>
<dbReference type="STRING" id="747089.A0A2H5U672"/>
<dbReference type="SUPFAM" id="SSF52141">
    <property type="entry name" value="Uracil-DNA glycosylase-like"/>
    <property type="match status" value="1"/>
</dbReference>
<dbReference type="Gene3D" id="3.40.470.10">
    <property type="entry name" value="Uracil-DNA glycosylase-like domain"/>
    <property type="match status" value="1"/>
</dbReference>
<dbReference type="CDD" id="cd10028">
    <property type="entry name" value="UDG-F2_TDG_MUG"/>
    <property type="match status" value="1"/>
</dbReference>
<dbReference type="Pfam" id="PF03167">
    <property type="entry name" value="UDG"/>
    <property type="match status" value="1"/>
</dbReference>
<dbReference type="PANTHER" id="PTHR12159:SF9">
    <property type="entry name" value="G_T MISMATCH-SPECIFIC THYMINE DNA GLYCOSYLASE"/>
    <property type="match status" value="1"/>
</dbReference>
<dbReference type="GO" id="GO:0008263">
    <property type="term" value="F:pyrimidine-specific mismatch base pair DNA N-glycosylase activity"/>
    <property type="evidence" value="ECO:0007669"/>
    <property type="project" value="TreeGrafter"/>
</dbReference>
<evidence type="ECO:0000256" key="2">
    <source>
        <dbReference type="ARBA" id="ARBA00022801"/>
    </source>
</evidence>
<feature type="domain" description="Uracil-DNA glycosylase-like" evidence="5">
    <location>
        <begin position="55"/>
        <end position="235"/>
    </location>
</feature>
<comment type="caution">
    <text evidence="6">The sequence shown here is derived from an EMBL/GenBank/DDBJ whole genome shotgun (WGS) entry which is preliminary data.</text>
</comment>